<evidence type="ECO:0000256" key="1">
    <source>
        <dbReference type="SAM" id="MobiDB-lite"/>
    </source>
</evidence>
<evidence type="ECO:0000313" key="3">
    <source>
        <dbReference type="Proteomes" id="UP001241747"/>
    </source>
</evidence>
<protein>
    <recommendedName>
        <fullName evidence="4">Transposase</fullName>
    </recommendedName>
</protein>
<evidence type="ECO:0008006" key="4">
    <source>
        <dbReference type="Google" id="ProtNLM"/>
    </source>
</evidence>
<dbReference type="EMBL" id="JAUSVY010000009">
    <property type="protein sequence ID" value="MDQ0506748.1"/>
    <property type="molecule type" value="Genomic_DNA"/>
</dbReference>
<sequence length="101" mass="11004">MAVADLPEAIDVDDQHGQIRVMPHGVADPHERDDVVAAKALSLNSLRKECHADRGDGNARKGSVRVRDPPVEGDARFATAQAAAKCRLRKAPRSGSIWNWK</sequence>
<organism evidence="2 3">
    <name type="scientific">Xanthobacter agilis</name>
    <dbReference type="NCBI Taxonomy" id="47492"/>
    <lineage>
        <taxon>Bacteria</taxon>
        <taxon>Pseudomonadati</taxon>
        <taxon>Pseudomonadota</taxon>
        <taxon>Alphaproteobacteria</taxon>
        <taxon>Hyphomicrobiales</taxon>
        <taxon>Xanthobacteraceae</taxon>
        <taxon>Xanthobacter</taxon>
    </lineage>
</organism>
<evidence type="ECO:0000313" key="2">
    <source>
        <dbReference type="EMBL" id="MDQ0506748.1"/>
    </source>
</evidence>
<comment type="caution">
    <text evidence="2">The sequence shown here is derived from an EMBL/GenBank/DDBJ whole genome shotgun (WGS) entry which is preliminary data.</text>
</comment>
<reference evidence="2 3" key="1">
    <citation type="submission" date="2023-07" db="EMBL/GenBank/DDBJ databases">
        <title>Genomic Encyclopedia of Type Strains, Phase IV (KMG-IV): sequencing the most valuable type-strain genomes for metagenomic binning, comparative biology and taxonomic classification.</title>
        <authorList>
            <person name="Goeker M."/>
        </authorList>
    </citation>
    <scope>NUCLEOTIDE SEQUENCE [LARGE SCALE GENOMIC DNA]</scope>
    <source>
        <strain evidence="2 3">DSM 3770</strain>
    </source>
</reference>
<dbReference type="Proteomes" id="UP001241747">
    <property type="component" value="Unassembled WGS sequence"/>
</dbReference>
<gene>
    <name evidence="2" type="ORF">QOZ94_003562</name>
</gene>
<name>A0ABU0LHY4_XANAG</name>
<keyword evidence="3" id="KW-1185">Reference proteome</keyword>
<dbReference type="RefSeq" id="WP_237345413.1">
    <property type="nucleotide sequence ID" value="NZ_JABWGX010000009.1"/>
</dbReference>
<feature type="region of interest" description="Disordered" evidence="1">
    <location>
        <begin position="51"/>
        <end position="70"/>
    </location>
</feature>
<proteinExistence type="predicted"/>
<accession>A0ABU0LHY4</accession>